<keyword evidence="2" id="KW-1185">Reference proteome</keyword>
<dbReference type="EMBL" id="BGZK01000660">
    <property type="protein sequence ID" value="GBP55082.1"/>
    <property type="molecule type" value="Genomic_DNA"/>
</dbReference>
<reference evidence="1 2" key="1">
    <citation type="journal article" date="2019" name="Commun. Biol.">
        <title>The bagworm genome reveals a unique fibroin gene that provides high tensile strength.</title>
        <authorList>
            <person name="Kono N."/>
            <person name="Nakamura H."/>
            <person name="Ohtoshi R."/>
            <person name="Tomita M."/>
            <person name="Numata K."/>
            <person name="Arakawa K."/>
        </authorList>
    </citation>
    <scope>NUCLEOTIDE SEQUENCE [LARGE SCALE GENOMIC DNA]</scope>
</reference>
<proteinExistence type="predicted"/>
<accession>A0A4C1WWR4</accession>
<evidence type="ECO:0000313" key="1">
    <source>
        <dbReference type="EMBL" id="GBP55082.1"/>
    </source>
</evidence>
<organism evidence="1 2">
    <name type="scientific">Eumeta variegata</name>
    <name type="common">Bagworm moth</name>
    <name type="synonym">Eumeta japonica</name>
    <dbReference type="NCBI Taxonomy" id="151549"/>
    <lineage>
        <taxon>Eukaryota</taxon>
        <taxon>Metazoa</taxon>
        <taxon>Ecdysozoa</taxon>
        <taxon>Arthropoda</taxon>
        <taxon>Hexapoda</taxon>
        <taxon>Insecta</taxon>
        <taxon>Pterygota</taxon>
        <taxon>Neoptera</taxon>
        <taxon>Endopterygota</taxon>
        <taxon>Lepidoptera</taxon>
        <taxon>Glossata</taxon>
        <taxon>Ditrysia</taxon>
        <taxon>Tineoidea</taxon>
        <taxon>Psychidae</taxon>
        <taxon>Oiketicinae</taxon>
        <taxon>Eumeta</taxon>
    </lineage>
</organism>
<protein>
    <submittedName>
        <fullName evidence="1">Uncharacterized protein</fullName>
    </submittedName>
</protein>
<evidence type="ECO:0000313" key="2">
    <source>
        <dbReference type="Proteomes" id="UP000299102"/>
    </source>
</evidence>
<gene>
    <name evidence="1" type="ORF">EVAR_46379_1</name>
</gene>
<comment type="caution">
    <text evidence="1">The sequence shown here is derived from an EMBL/GenBank/DDBJ whole genome shotgun (WGS) entry which is preliminary data.</text>
</comment>
<sequence>MSAAGTSGVPISASWRPDYRVSDNFVTADRPNTYRRLARRRPKRRYLRTVAPRTRVLVGAATCAPAGYCSRVFIVCNI</sequence>
<dbReference type="Proteomes" id="UP000299102">
    <property type="component" value="Unassembled WGS sequence"/>
</dbReference>
<name>A0A4C1WWR4_EUMVA</name>
<dbReference type="AlphaFoldDB" id="A0A4C1WWR4"/>